<sequence>MGREGLLLIFLLLLPLALVWADPPTLNSISDLSNIEFGHRFPRHGLYLLYFIAHNLVVDNNDALVPMFIPDRGDWGFHFFSNFECVFPPLQDQNLQAYYAVGNLNTPTQYGLAPYVSQSYRYTPGNVERNRDRVVVRTSPNSPLLEALYITQHYPLNDPRSNQYDPANTWRISPALLREIRSVSANRMDGLAVFLYIAGYDVDSRSFNQFCYCSSSSTPIKTHQVEDAAGPRAHNESTAVKNRVTVSENNNHLECYAIVLQVKSTDNGYARIRWSNVPDSVLDLGVKVTLYNDDMWLAHSIGKSSYGTFDTNQYLNHGLSVSLQHMDDTYVIMSGPKFDDTDRKHPVDIQNYDASLQLYTINGYACARLFIKKTFTDWKVKFCNSWVGFYSNHNSVSSGYDTFYWSVYFNYQGESEKYDTYTYMSTMSIRPGAQARFFLNKDYDPSAQTIPWER</sequence>
<evidence type="ECO:0000313" key="3">
    <source>
        <dbReference type="Proteomes" id="UP001356427"/>
    </source>
</evidence>
<feature type="chain" id="PRO_5042818313" evidence="1">
    <location>
        <begin position="22"/>
        <end position="454"/>
    </location>
</feature>
<gene>
    <name evidence="2" type="ORF">J4Q44_G00138190</name>
</gene>
<comment type="caution">
    <text evidence="2">The sequence shown here is derived from an EMBL/GenBank/DDBJ whole genome shotgun (WGS) entry which is preliminary data.</text>
</comment>
<feature type="signal peptide" evidence="1">
    <location>
        <begin position="1"/>
        <end position="21"/>
    </location>
</feature>
<reference evidence="2 3" key="1">
    <citation type="submission" date="2021-04" db="EMBL/GenBank/DDBJ databases">
        <authorList>
            <person name="De Guttry C."/>
            <person name="Zahm M."/>
            <person name="Klopp C."/>
            <person name="Cabau C."/>
            <person name="Louis A."/>
            <person name="Berthelot C."/>
            <person name="Parey E."/>
            <person name="Roest Crollius H."/>
            <person name="Montfort J."/>
            <person name="Robinson-Rechavi M."/>
            <person name="Bucao C."/>
            <person name="Bouchez O."/>
            <person name="Gislard M."/>
            <person name="Lluch J."/>
            <person name="Milhes M."/>
            <person name="Lampietro C."/>
            <person name="Lopez Roques C."/>
            <person name="Donnadieu C."/>
            <person name="Braasch I."/>
            <person name="Desvignes T."/>
            <person name="Postlethwait J."/>
            <person name="Bobe J."/>
            <person name="Wedekind C."/>
            <person name="Guiguen Y."/>
        </authorList>
    </citation>
    <scope>NUCLEOTIDE SEQUENCE [LARGE SCALE GENOMIC DNA]</scope>
    <source>
        <strain evidence="2">Cs_M1</strain>
        <tissue evidence="2">Blood</tissue>
    </source>
</reference>
<dbReference type="Proteomes" id="UP001356427">
    <property type="component" value="Unassembled WGS sequence"/>
</dbReference>
<keyword evidence="3" id="KW-1185">Reference proteome</keyword>
<keyword evidence="1" id="KW-0732">Signal</keyword>
<accession>A0AAN8QTS2</accession>
<dbReference type="PANTHER" id="PTHR38706:SF2">
    <property type="match status" value="1"/>
</dbReference>
<dbReference type="EMBL" id="JAGTTL010000011">
    <property type="protein sequence ID" value="KAK6316295.1"/>
    <property type="molecule type" value="Genomic_DNA"/>
</dbReference>
<dbReference type="AlphaFoldDB" id="A0AAN8QTS2"/>
<dbReference type="PANTHER" id="PTHR38706">
    <property type="entry name" value="SI:CH211-198C19.1-RELATED"/>
    <property type="match status" value="1"/>
</dbReference>
<organism evidence="2 3">
    <name type="scientific">Coregonus suidteri</name>
    <dbReference type="NCBI Taxonomy" id="861788"/>
    <lineage>
        <taxon>Eukaryota</taxon>
        <taxon>Metazoa</taxon>
        <taxon>Chordata</taxon>
        <taxon>Craniata</taxon>
        <taxon>Vertebrata</taxon>
        <taxon>Euteleostomi</taxon>
        <taxon>Actinopterygii</taxon>
        <taxon>Neopterygii</taxon>
        <taxon>Teleostei</taxon>
        <taxon>Protacanthopterygii</taxon>
        <taxon>Salmoniformes</taxon>
        <taxon>Salmonidae</taxon>
        <taxon>Coregoninae</taxon>
        <taxon>Coregonus</taxon>
    </lineage>
</organism>
<evidence type="ECO:0000256" key="1">
    <source>
        <dbReference type="SAM" id="SignalP"/>
    </source>
</evidence>
<proteinExistence type="predicted"/>
<protein>
    <submittedName>
        <fullName evidence="2">Uncharacterized protein</fullName>
    </submittedName>
</protein>
<name>A0AAN8QTS2_9TELE</name>
<evidence type="ECO:0000313" key="2">
    <source>
        <dbReference type="EMBL" id="KAK6316295.1"/>
    </source>
</evidence>